<keyword evidence="1" id="KW-0479">Metal-binding</keyword>
<dbReference type="GO" id="GO:0046872">
    <property type="term" value="F:metal ion binding"/>
    <property type="evidence" value="ECO:0007669"/>
    <property type="project" value="UniProtKB-UniRule"/>
</dbReference>
<dbReference type="STRING" id="7719.ENSCINP00000005689"/>
<evidence type="ECO:0000259" key="3">
    <source>
        <dbReference type="Pfam" id="PF03453"/>
    </source>
</evidence>
<dbReference type="PANTHER" id="PTHR10192">
    <property type="entry name" value="MOLYBDOPTERIN BIOSYNTHESIS PROTEIN"/>
    <property type="match status" value="1"/>
</dbReference>
<keyword evidence="1" id="KW-0500">Molybdenum</keyword>
<evidence type="ECO:0000313" key="5">
    <source>
        <dbReference type="Proteomes" id="UP000008144"/>
    </source>
</evidence>
<dbReference type="Gene3D" id="3.90.105.10">
    <property type="entry name" value="Molybdopterin biosynthesis moea protein, domain 2"/>
    <property type="match status" value="1"/>
</dbReference>
<comment type="similarity">
    <text evidence="1">Belongs to the MoeA family.</text>
</comment>
<proteinExistence type="inferred from homology"/>
<dbReference type="InParanoid" id="F6ZYQ8"/>
<feature type="region of interest" description="Disordered" evidence="2">
    <location>
        <begin position="71"/>
        <end position="95"/>
    </location>
</feature>
<dbReference type="InterPro" id="IPR005110">
    <property type="entry name" value="MoeA_linker/N"/>
</dbReference>
<evidence type="ECO:0000256" key="2">
    <source>
        <dbReference type="SAM" id="MobiDB-lite"/>
    </source>
</evidence>
<comment type="pathway">
    <text evidence="1">Cofactor biosynthesis; molybdopterin biosynthesis.</text>
</comment>
<dbReference type="Pfam" id="PF03453">
    <property type="entry name" value="MoeA_N"/>
    <property type="match status" value="1"/>
</dbReference>
<name>F6ZYQ8_CIOIN</name>
<dbReference type="HOGENOM" id="CLU_1307306_0_0_1"/>
<sequence>YNGGSKNTTVTFSCLESVSPYLVTCVDLIKESRNSENGDETSYNSFVRPTNGIISSTPLQKTQKEKLRIVGQPPSINRTNSQQPGEAGDNLKLARRNRVSPYPPVDVDQAFSIMLLNIFPLPFTSKYFQDAYEHYLFEDVNAKESVPSCPTVILDGYAVIASDTPGDLEILGANAENSYLTLGKAIRVRTGSVLPPGSNAVVPVEETMVIE</sequence>
<feature type="domain" description="MoeA N-terminal and linker" evidence="3">
    <location>
        <begin position="106"/>
        <end position="207"/>
    </location>
</feature>
<accession>F6ZYQ8</accession>
<keyword evidence="1" id="KW-0808">Transferase</keyword>
<evidence type="ECO:0000313" key="4">
    <source>
        <dbReference type="Ensembl" id="ENSCINP00000005689.3"/>
    </source>
</evidence>
<dbReference type="GO" id="GO:0005524">
    <property type="term" value="F:ATP binding"/>
    <property type="evidence" value="ECO:0007669"/>
    <property type="project" value="UniProtKB-UniRule"/>
</dbReference>
<dbReference type="InterPro" id="IPR038987">
    <property type="entry name" value="MoeA-like"/>
</dbReference>
<organism evidence="4 5">
    <name type="scientific">Ciona intestinalis</name>
    <name type="common">Transparent sea squirt</name>
    <name type="synonym">Ascidia intestinalis</name>
    <dbReference type="NCBI Taxonomy" id="7719"/>
    <lineage>
        <taxon>Eukaryota</taxon>
        <taxon>Metazoa</taxon>
        <taxon>Chordata</taxon>
        <taxon>Tunicata</taxon>
        <taxon>Ascidiacea</taxon>
        <taxon>Phlebobranchia</taxon>
        <taxon>Cionidae</taxon>
        <taxon>Ciona</taxon>
    </lineage>
</organism>
<comment type="cofactor">
    <cofactor evidence="1">
        <name>Mg(2+)</name>
        <dbReference type="ChEBI" id="CHEBI:18420"/>
    </cofactor>
</comment>
<dbReference type="EMBL" id="EAAA01000100">
    <property type="status" value="NOT_ANNOTATED_CDS"/>
    <property type="molecule type" value="Genomic_DNA"/>
</dbReference>
<dbReference type="GO" id="GO:0061598">
    <property type="term" value="F:molybdopterin adenylyltransferase activity"/>
    <property type="evidence" value="ECO:0007669"/>
    <property type="project" value="UniProtKB-UniRule"/>
</dbReference>
<reference evidence="4" key="3">
    <citation type="submission" date="2025-08" db="UniProtKB">
        <authorList>
            <consortium name="Ensembl"/>
        </authorList>
    </citation>
    <scope>IDENTIFICATION</scope>
</reference>
<dbReference type="UniPathway" id="UPA00344"/>
<keyword evidence="5" id="KW-1185">Reference proteome</keyword>
<dbReference type="GO" id="GO:0061599">
    <property type="term" value="F:molybdopterin molybdotransferase activity"/>
    <property type="evidence" value="ECO:0007669"/>
    <property type="project" value="UniProtKB-UniRule"/>
</dbReference>
<feature type="compositionally biased region" description="Polar residues" evidence="2">
    <location>
        <begin position="74"/>
        <end position="84"/>
    </location>
</feature>
<protein>
    <recommendedName>
        <fullName evidence="3">MoeA N-terminal and linker domain-containing protein</fullName>
    </recommendedName>
</protein>
<dbReference type="AlphaFoldDB" id="F6ZYQ8"/>
<dbReference type="Proteomes" id="UP000008144">
    <property type="component" value="Chromosome 1"/>
</dbReference>
<dbReference type="GO" id="GO:0006777">
    <property type="term" value="P:Mo-molybdopterin cofactor biosynthetic process"/>
    <property type="evidence" value="ECO:0007669"/>
    <property type="project" value="UniProtKB-UniRule"/>
</dbReference>
<comment type="catalytic activity">
    <reaction evidence="1">
        <text>molybdopterin + ATP + H(+) = adenylyl-molybdopterin + diphosphate</text>
        <dbReference type="Rhea" id="RHEA:31331"/>
        <dbReference type="ChEBI" id="CHEBI:15378"/>
        <dbReference type="ChEBI" id="CHEBI:30616"/>
        <dbReference type="ChEBI" id="CHEBI:33019"/>
        <dbReference type="ChEBI" id="CHEBI:58698"/>
        <dbReference type="ChEBI" id="CHEBI:62727"/>
    </reaction>
</comment>
<dbReference type="Ensembl" id="ENSCINT00000005689.3">
    <property type="protein sequence ID" value="ENSCINP00000005689.3"/>
    <property type="gene ID" value="ENSCING00000002784.3"/>
</dbReference>
<comment type="function">
    <text evidence="1">Catalyzes two steps in the biosynthesis of the molybdenum cofactor. In the first step, molybdopterin is adenylated. Subsequently, molybdate is inserted into adenylated molybdopterin and AMP is released.</text>
</comment>
<dbReference type="Gene3D" id="2.170.190.11">
    <property type="entry name" value="Molybdopterin biosynthesis moea protein, domain 3"/>
    <property type="match status" value="1"/>
</dbReference>
<evidence type="ECO:0000256" key="1">
    <source>
        <dbReference type="RuleBase" id="RU365090"/>
    </source>
</evidence>
<reference evidence="4" key="2">
    <citation type="journal article" date="2008" name="Genome Biol.">
        <title>Improved genome assembly and evidence-based global gene model set for the chordate Ciona intestinalis: new insight into intron and operon populations.</title>
        <authorList>
            <person name="Satou Y."/>
            <person name="Mineta K."/>
            <person name="Ogasawara M."/>
            <person name="Sasakura Y."/>
            <person name="Shoguchi E."/>
            <person name="Ueno K."/>
            <person name="Yamada L."/>
            <person name="Matsumoto J."/>
            <person name="Wasserscheid J."/>
            <person name="Dewar K."/>
            <person name="Wiley G.B."/>
            <person name="Macmil S.L."/>
            <person name="Roe B.A."/>
            <person name="Zeller R.W."/>
            <person name="Hastings K.E."/>
            <person name="Lemaire P."/>
            <person name="Lindquist E."/>
            <person name="Endo T."/>
            <person name="Hotta K."/>
            <person name="Inaba K."/>
        </authorList>
    </citation>
    <scope>NUCLEOTIDE SEQUENCE [LARGE SCALE GENOMIC DNA]</scope>
    <source>
        <strain evidence="4">wild type</strain>
    </source>
</reference>
<dbReference type="PANTHER" id="PTHR10192:SF5">
    <property type="entry name" value="GEPHYRIN"/>
    <property type="match status" value="1"/>
</dbReference>
<keyword evidence="1" id="KW-0460">Magnesium</keyword>
<reference evidence="5" key="1">
    <citation type="journal article" date="2002" name="Science">
        <title>The draft genome of Ciona intestinalis: insights into chordate and vertebrate origins.</title>
        <authorList>
            <person name="Dehal P."/>
            <person name="Satou Y."/>
            <person name="Campbell R.K."/>
            <person name="Chapman J."/>
            <person name="Degnan B."/>
            <person name="De Tomaso A."/>
            <person name="Davidson B."/>
            <person name="Di Gregorio A."/>
            <person name="Gelpke M."/>
            <person name="Goodstein D.M."/>
            <person name="Harafuji N."/>
            <person name="Hastings K.E."/>
            <person name="Ho I."/>
            <person name="Hotta K."/>
            <person name="Huang W."/>
            <person name="Kawashima T."/>
            <person name="Lemaire P."/>
            <person name="Martinez D."/>
            <person name="Meinertzhagen I.A."/>
            <person name="Necula S."/>
            <person name="Nonaka M."/>
            <person name="Putnam N."/>
            <person name="Rash S."/>
            <person name="Saiga H."/>
            <person name="Satake M."/>
            <person name="Terry A."/>
            <person name="Yamada L."/>
            <person name="Wang H.G."/>
            <person name="Awazu S."/>
            <person name="Azumi K."/>
            <person name="Boore J."/>
            <person name="Branno M."/>
            <person name="Chin-Bow S."/>
            <person name="DeSantis R."/>
            <person name="Doyle S."/>
            <person name="Francino P."/>
            <person name="Keys D.N."/>
            <person name="Haga S."/>
            <person name="Hayashi H."/>
            <person name="Hino K."/>
            <person name="Imai K.S."/>
            <person name="Inaba K."/>
            <person name="Kano S."/>
            <person name="Kobayashi K."/>
            <person name="Kobayashi M."/>
            <person name="Lee B.I."/>
            <person name="Makabe K.W."/>
            <person name="Manohar C."/>
            <person name="Matassi G."/>
            <person name="Medina M."/>
            <person name="Mochizuki Y."/>
            <person name="Mount S."/>
            <person name="Morishita T."/>
            <person name="Miura S."/>
            <person name="Nakayama A."/>
            <person name="Nishizaka S."/>
            <person name="Nomoto H."/>
            <person name="Ohta F."/>
            <person name="Oishi K."/>
            <person name="Rigoutsos I."/>
            <person name="Sano M."/>
            <person name="Sasaki A."/>
            <person name="Sasakura Y."/>
            <person name="Shoguchi E."/>
            <person name="Shin-i T."/>
            <person name="Spagnuolo A."/>
            <person name="Stainier D."/>
            <person name="Suzuki M.M."/>
            <person name="Tassy O."/>
            <person name="Takatori N."/>
            <person name="Tokuoka M."/>
            <person name="Yagi K."/>
            <person name="Yoshizaki F."/>
            <person name="Wada S."/>
            <person name="Zhang C."/>
            <person name="Hyatt P.D."/>
            <person name="Larimer F."/>
            <person name="Detter C."/>
            <person name="Doggett N."/>
            <person name="Glavina T."/>
            <person name="Hawkins T."/>
            <person name="Richardson P."/>
            <person name="Lucas S."/>
            <person name="Kohara Y."/>
            <person name="Levine M."/>
            <person name="Satoh N."/>
            <person name="Rokhsar D.S."/>
        </authorList>
    </citation>
    <scope>NUCLEOTIDE SEQUENCE [LARGE SCALE GENOMIC DNA]</scope>
</reference>
<comment type="catalytic activity">
    <reaction evidence="1">
        <text>adenylyl-molybdopterin + molybdate = Mo-molybdopterin + AMP + H(+)</text>
        <dbReference type="Rhea" id="RHEA:35047"/>
        <dbReference type="ChEBI" id="CHEBI:15378"/>
        <dbReference type="ChEBI" id="CHEBI:36264"/>
        <dbReference type="ChEBI" id="CHEBI:62727"/>
        <dbReference type="ChEBI" id="CHEBI:71302"/>
        <dbReference type="ChEBI" id="CHEBI:456215"/>
    </reaction>
</comment>
<keyword evidence="1" id="KW-0501">Molybdenum cofactor biosynthesis</keyword>
<reference evidence="4" key="4">
    <citation type="submission" date="2025-09" db="UniProtKB">
        <authorList>
            <consortium name="Ensembl"/>
        </authorList>
    </citation>
    <scope>IDENTIFICATION</scope>
</reference>
<dbReference type="InterPro" id="IPR036135">
    <property type="entry name" value="MoeA_linker/N_sf"/>
</dbReference>
<dbReference type="SUPFAM" id="SSF63882">
    <property type="entry name" value="MoeA N-terminal region -like"/>
    <property type="match status" value="1"/>
</dbReference>